<evidence type="ECO:0000256" key="4">
    <source>
        <dbReference type="ARBA" id="ARBA00023157"/>
    </source>
</evidence>
<evidence type="ECO:0000256" key="2">
    <source>
        <dbReference type="ARBA" id="ARBA00022536"/>
    </source>
</evidence>
<keyword evidence="3" id="KW-0677">Repeat</keyword>
<proteinExistence type="predicted"/>
<evidence type="ECO:0000313" key="7">
    <source>
        <dbReference type="Proteomes" id="UP000887572"/>
    </source>
</evidence>
<dbReference type="GO" id="GO:0007154">
    <property type="term" value="P:cell communication"/>
    <property type="evidence" value="ECO:0007669"/>
    <property type="project" value="InterPro"/>
</dbReference>
<dbReference type="AlphaFoldDB" id="A0A914HDE1"/>
<protein>
    <submittedName>
        <fullName evidence="8">DSL domain-containing protein</fullName>
    </submittedName>
</protein>
<feature type="signal peptide" evidence="5">
    <location>
        <begin position="1"/>
        <end position="24"/>
    </location>
</feature>
<keyword evidence="4" id="KW-1015">Disulfide bond</keyword>
<evidence type="ECO:0000259" key="6">
    <source>
        <dbReference type="Pfam" id="PF01414"/>
    </source>
</evidence>
<dbReference type="GO" id="GO:0016020">
    <property type="term" value="C:membrane"/>
    <property type="evidence" value="ECO:0007669"/>
    <property type="project" value="InterPro"/>
</dbReference>
<accession>A0A914HDE1</accession>
<evidence type="ECO:0000313" key="8">
    <source>
        <dbReference type="WBParaSite" id="Gr19_v10_g16472.t1"/>
    </source>
</evidence>
<evidence type="ECO:0000256" key="1">
    <source>
        <dbReference type="ARBA" id="ARBA00022473"/>
    </source>
</evidence>
<name>A0A914HDE1_GLORO</name>
<organism evidence="7 8">
    <name type="scientific">Globodera rostochiensis</name>
    <name type="common">Golden nematode worm</name>
    <name type="synonym">Heterodera rostochiensis</name>
    <dbReference type="NCBI Taxonomy" id="31243"/>
    <lineage>
        <taxon>Eukaryota</taxon>
        <taxon>Metazoa</taxon>
        <taxon>Ecdysozoa</taxon>
        <taxon>Nematoda</taxon>
        <taxon>Chromadorea</taxon>
        <taxon>Rhabditida</taxon>
        <taxon>Tylenchina</taxon>
        <taxon>Tylenchomorpha</taxon>
        <taxon>Tylenchoidea</taxon>
        <taxon>Heteroderidae</taxon>
        <taxon>Heteroderinae</taxon>
        <taxon>Globodera</taxon>
    </lineage>
</organism>
<keyword evidence="7" id="KW-1185">Reference proteome</keyword>
<evidence type="ECO:0000256" key="3">
    <source>
        <dbReference type="ARBA" id="ARBA00022737"/>
    </source>
</evidence>
<dbReference type="InterPro" id="IPR001774">
    <property type="entry name" value="DSL"/>
</dbReference>
<keyword evidence="1" id="KW-0217">Developmental protein</keyword>
<sequence>MTSTCALLIIQIWTLILVFHRLNAEGHIDLTIEQLTFRTAPEGCRGQISASSSVPYHGGFCTLNFRLCVGAVDHLSTVGTFPARKFCNVLSANFSVVVHGVRPYDASDRTFAVDAPSGVVHQRRFDVTSPILPNVEVHLDILSDSHKLLLASSFLTPLPTHGSSIAPPAFRYVNYGNVFVYRLKAMCSAGFVGPKCTETCEPPKPGDHYFCAADGMRCMPGWGGTRCLRPQSGEL</sequence>
<reference evidence="8" key="1">
    <citation type="submission" date="2022-11" db="UniProtKB">
        <authorList>
            <consortium name="WormBaseParasite"/>
        </authorList>
    </citation>
    <scope>IDENTIFICATION</scope>
</reference>
<dbReference type="Pfam" id="PF01414">
    <property type="entry name" value="DSL"/>
    <property type="match status" value="1"/>
</dbReference>
<feature type="chain" id="PRO_5036918035" evidence="5">
    <location>
        <begin position="25"/>
        <end position="235"/>
    </location>
</feature>
<dbReference type="WBParaSite" id="Gr19_v10_g16472.t1">
    <property type="protein sequence ID" value="Gr19_v10_g16472.t1"/>
    <property type="gene ID" value="Gr19_v10_g16472"/>
</dbReference>
<dbReference type="Proteomes" id="UP000887572">
    <property type="component" value="Unplaced"/>
</dbReference>
<keyword evidence="5" id="KW-0732">Signal</keyword>
<evidence type="ECO:0000256" key="5">
    <source>
        <dbReference type="SAM" id="SignalP"/>
    </source>
</evidence>
<keyword evidence="2" id="KW-0245">EGF-like domain</keyword>
<feature type="domain" description="DSL" evidence="6">
    <location>
        <begin position="187"/>
        <end position="229"/>
    </location>
</feature>
<dbReference type="Gene3D" id="2.10.25.140">
    <property type="match status" value="1"/>
</dbReference>